<dbReference type="Proteomes" id="UP000830198">
    <property type="component" value="Chromosome"/>
</dbReference>
<proteinExistence type="predicted"/>
<gene>
    <name evidence="1" type="ORF">MYF79_16365</name>
</gene>
<keyword evidence="2" id="KW-1185">Reference proteome</keyword>
<accession>A0ABY4IDF9</accession>
<dbReference type="RefSeq" id="WP_247815038.1">
    <property type="nucleotide sequence ID" value="NZ_CP095855.1"/>
</dbReference>
<reference evidence="1 2" key="1">
    <citation type="submission" date="2022-04" db="EMBL/GenBank/DDBJ databases">
        <title>The arsenic-methylating capacity of Chitinophaga filiformis YT5 during chitin decomposition.</title>
        <authorList>
            <person name="Chen G."/>
            <person name="Liang Y."/>
        </authorList>
    </citation>
    <scope>NUCLEOTIDE SEQUENCE [LARGE SCALE GENOMIC DNA]</scope>
    <source>
        <strain evidence="1 2">YT5</strain>
    </source>
</reference>
<sequence>MKYTVIIFFTLSVLMNIGCSYDGNVQTTVTQLPKKEGDSAVYIKKTTWGFSGDERTVVISNNPAEELSPEPSSEYVYEGLFTMFYKTVQDTLYVYTPIVVTVPKRFKSIYVVVQKQLSNPEMMELLDSGNYKKLNLVEL</sequence>
<name>A0ABY4IDF9_CHIFI</name>
<evidence type="ECO:0000313" key="2">
    <source>
        <dbReference type="Proteomes" id="UP000830198"/>
    </source>
</evidence>
<evidence type="ECO:0000313" key="1">
    <source>
        <dbReference type="EMBL" id="UPK72866.1"/>
    </source>
</evidence>
<protein>
    <submittedName>
        <fullName evidence="1">Uncharacterized protein</fullName>
    </submittedName>
</protein>
<dbReference type="EMBL" id="CP095855">
    <property type="protein sequence ID" value="UPK72866.1"/>
    <property type="molecule type" value="Genomic_DNA"/>
</dbReference>
<organism evidence="1 2">
    <name type="scientific">Chitinophaga filiformis</name>
    <name type="common">Myxococcus filiformis</name>
    <name type="synonym">Flexibacter filiformis</name>
    <dbReference type="NCBI Taxonomy" id="104663"/>
    <lineage>
        <taxon>Bacteria</taxon>
        <taxon>Pseudomonadati</taxon>
        <taxon>Bacteroidota</taxon>
        <taxon>Chitinophagia</taxon>
        <taxon>Chitinophagales</taxon>
        <taxon>Chitinophagaceae</taxon>
        <taxon>Chitinophaga</taxon>
    </lineage>
</organism>